<sequence length="211" mass="23951">MDPPQHWLHHKIFFIIFFLFILNLIVLDVWVGMNLLGTTNKLPGLAKVTPSPSLQVSSKTCPDDCLSTIDEELSKFKLATQEALNQQENREQDFFIPLGSGTISSDEWTDVPGIKATVDTAKYGKIRKVVFEATTHVPNANEFLYVRLYNETDSHPVWNSELFFPSATTQYFLVSPAIKLDSGVKIYKVQMKTQLKFPAILDQARIHITTF</sequence>
<dbReference type="AlphaFoldDB" id="A0A1F7H351"/>
<keyword evidence="1" id="KW-0812">Transmembrane</keyword>
<dbReference type="Proteomes" id="UP000177913">
    <property type="component" value="Unassembled WGS sequence"/>
</dbReference>
<accession>A0A1F7H351</accession>
<evidence type="ECO:0000313" key="2">
    <source>
        <dbReference type="EMBL" id="OGK25344.1"/>
    </source>
</evidence>
<keyword evidence="1" id="KW-1133">Transmembrane helix</keyword>
<reference evidence="2 3" key="1">
    <citation type="journal article" date="2016" name="Nat. Commun.">
        <title>Thousands of microbial genomes shed light on interconnected biogeochemical processes in an aquifer system.</title>
        <authorList>
            <person name="Anantharaman K."/>
            <person name="Brown C.T."/>
            <person name="Hug L.A."/>
            <person name="Sharon I."/>
            <person name="Castelle C.J."/>
            <person name="Probst A.J."/>
            <person name="Thomas B.C."/>
            <person name="Singh A."/>
            <person name="Wilkins M.J."/>
            <person name="Karaoz U."/>
            <person name="Brodie E.L."/>
            <person name="Williams K.H."/>
            <person name="Hubbard S.S."/>
            <person name="Banfield J.F."/>
        </authorList>
    </citation>
    <scope>NUCLEOTIDE SEQUENCE [LARGE SCALE GENOMIC DNA]</scope>
</reference>
<feature type="transmembrane region" description="Helical" evidence="1">
    <location>
        <begin position="12"/>
        <end position="31"/>
    </location>
</feature>
<protein>
    <submittedName>
        <fullName evidence="2">Uncharacterized protein</fullName>
    </submittedName>
</protein>
<dbReference type="EMBL" id="MFZO01000012">
    <property type="protein sequence ID" value="OGK25344.1"/>
    <property type="molecule type" value="Genomic_DNA"/>
</dbReference>
<gene>
    <name evidence="2" type="ORF">A3C25_06205</name>
</gene>
<proteinExistence type="predicted"/>
<evidence type="ECO:0000313" key="3">
    <source>
        <dbReference type="Proteomes" id="UP000177913"/>
    </source>
</evidence>
<comment type="caution">
    <text evidence="2">The sequence shown here is derived from an EMBL/GenBank/DDBJ whole genome shotgun (WGS) entry which is preliminary data.</text>
</comment>
<organism evidence="2 3">
    <name type="scientific">Candidatus Roizmanbacteria bacterium RIFCSPHIGHO2_02_FULL_38_11</name>
    <dbReference type="NCBI Taxonomy" id="1802039"/>
    <lineage>
        <taxon>Bacteria</taxon>
        <taxon>Candidatus Roizmaniibacteriota</taxon>
    </lineage>
</organism>
<evidence type="ECO:0000256" key="1">
    <source>
        <dbReference type="SAM" id="Phobius"/>
    </source>
</evidence>
<name>A0A1F7H351_9BACT</name>
<keyword evidence="1" id="KW-0472">Membrane</keyword>